<evidence type="ECO:0000313" key="2">
    <source>
        <dbReference type="EMBL" id="MPC88621.1"/>
    </source>
</evidence>
<proteinExistence type="predicted"/>
<dbReference type="Proteomes" id="UP000324222">
    <property type="component" value="Unassembled WGS sequence"/>
</dbReference>
<protein>
    <submittedName>
        <fullName evidence="2">Uncharacterized protein</fullName>
    </submittedName>
</protein>
<feature type="compositionally biased region" description="Acidic residues" evidence="1">
    <location>
        <begin position="8"/>
        <end position="31"/>
    </location>
</feature>
<feature type="region of interest" description="Disordered" evidence="1">
    <location>
        <begin position="1"/>
        <end position="39"/>
    </location>
</feature>
<sequence length="91" mass="10709">MPDPGLREEEEEEEEEEEVVVVEEDEEEREEDVTHENGDLVGLRMGEKGEGKVQCVECVRWKMYWVVWEWTRGREEERGREGEESAGQPGQ</sequence>
<organism evidence="2 3">
    <name type="scientific">Portunus trituberculatus</name>
    <name type="common">Swimming crab</name>
    <name type="synonym">Neptunus trituberculatus</name>
    <dbReference type="NCBI Taxonomy" id="210409"/>
    <lineage>
        <taxon>Eukaryota</taxon>
        <taxon>Metazoa</taxon>
        <taxon>Ecdysozoa</taxon>
        <taxon>Arthropoda</taxon>
        <taxon>Crustacea</taxon>
        <taxon>Multicrustacea</taxon>
        <taxon>Malacostraca</taxon>
        <taxon>Eumalacostraca</taxon>
        <taxon>Eucarida</taxon>
        <taxon>Decapoda</taxon>
        <taxon>Pleocyemata</taxon>
        <taxon>Brachyura</taxon>
        <taxon>Eubrachyura</taxon>
        <taxon>Portunoidea</taxon>
        <taxon>Portunidae</taxon>
        <taxon>Portuninae</taxon>
        <taxon>Portunus</taxon>
    </lineage>
</organism>
<keyword evidence="3" id="KW-1185">Reference proteome</keyword>
<accession>A0A5B7ISR1</accession>
<name>A0A5B7ISR1_PORTR</name>
<dbReference type="AlphaFoldDB" id="A0A5B7ISR1"/>
<reference evidence="2 3" key="1">
    <citation type="submission" date="2019-05" db="EMBL/GenBank/DDBJ databases">
        <title>Another draft genome of Portunus trituberculatus and its Hox gene families provides insights of decapod evolution.</title>
        <authorList>
            <person name="Jeong J.-H."/>
            <person name="Song I."/>
            <person name="Kim S."/>
            <person name="Choi T."/>
            <person name="Kim D."/>
            <person name="Ryu S."/>
            <person name="Kim W."/>
        </authorList>
    </citation>
    <scope>NUCLEOTIDE SEQUENCE [LARGE SCALE GENOMIC DNA]</scope>
    <source>
        <tissue evidence="2">Muscle</tissue>
    </source>
</reference>
<gene>
    <name evidence="2" type="ORF">E2C01_083537</name>
</gene>
<comment type="caution">
    <text evidence="2">The sequence shown here is derived from an EMBL/GenBank/DDBJ whole genome shotgun (WGS) entry which is preliminary data.</text>
</comment>
<evidence type="ECO:0000256" key="1">
    <source>
        <dbReference type="SAM" id="MobiDB-lite"/>
    </source>
</evidence>
<evidence type="ECO:0000313" key="3">
    <source>
        <dbReference type="Proteomes" id="UP000324222"/>
    </source>
</evidence>
<dbReference type="EMBL" id="VSRR010078352">
    <property type="protein sequence ID" value="MPC88621.1"/>
    <property type="molecule type" value="Genomic_DNA"/>
</dbReference>